<dbReference type="EMBL" id="KB518250">
    <property type="protein sequence ID" value="EMP38898.1"/>
    <property type="molecule type" value="Genomic_DNA"/>
</dbReference>
<organism evidence="1 2">
    <name type="scientific">Chelonia mydas</name>
    <name type="common">Green sea-turtle</name>
    <name type="synonym">Chelonia agassizi</name>
    <dbReference type="NCBI Taxonomy" id="8469"/>
    <lineage>
        <taxon>Eukaryota</taxon>
        <taxon>Metazoa</taxon>
        <taxon>Chordata</taxon>
        <taxon>Craniata</taxon>
        <taxon>Vertebrata</taxon>
        <taxon>Euteleostomi</taxon>
        <taxon>Archelosauria</taxon>
        <taxon>Testudinata</taxon>
        <taxon>Testudines</taxon>
        <taxon>Cryptodira</taxon>
        <taxon>Durocryptodira</taxon>
        <taxon>Americhelydia</taxon>
        <taxon>Chelonioidea</taxon>
        <taxon>Cheloniidae</taxon>
        <taxon>Chelonia</taxon>
    </lineage>
</organism>
<protein>
    <submittedName>
        <fullName evidence="1">Uncharacterized protein</fullName>
    </submittedName>
</protein>
<reference evidence="2" key="1">
    <citation type="journal article" date="2013" name="Nat. Genet.">
        <title>The draft genomes of soft-shell turtle and green sea turtle yield insights into the development and evolution of the turtle-specific body plan.</title>
        <authorList>
            <person name="Wang Z."/>
            <person name="Pascual-Anaya J."/>
            <person name="Zadissa A."/>
            <person name="Li W."/>
            <person name="Niimura Y."/>
            <person name="Huang Z."/>
            <person name="Li C."/>
            <person name="White S."/>
            <person name="Xiong Z."/>
            <person name="Fang D."/>
            <person name="Wang B."/>
            <person name="Ming Y."/>
            <person name="Chen Y."/>
            <person name="Zheng Y."/>
            <person name="Kuraku S."/>
            <person name="Pignatelli M."/>
            <person name="Herrero J."/>
            <person name="Beal K."/>
            <person name="Nozawa M."/>
            <person name="Li Q."/>
            <person name="Wang J."/>
            <person name="Zhang H."/>
            <person name="Yu L."/>
            <person name="Shigenobu S."/>
            <person name="Wang J."/>
            <person name="Liu J."/>
            <person name="Flicek P."/>
            <person name="Searle S."/>
            <person name="Wang J."/>
            <person name="Kuratani S."/>
            <person name="Yin Y."/>
            <person name="Aken B."/>
            <person name="Zhang G."/>
            <person name="Irie N."/>
        </authorList>
    </citation>
    <scope>NUCLEOTIDE SEQUENCE [LARGE SCALE GENOMIC DNA]</scope>
</reference>
<dbReference type="Gene3D" id="1.10.287.3160">
    <property type="match status" value="1"/>
</dbReference>
<dbReference type="AlphaFoldDB" id="M7C3A0"/>
<accession>M7C3A0</accession>
<evidence type="ECO:0000313" key="1">
    <source>
        <dbReference type="EMBL" id="EMP38898.1"/>
    </source>
</evidence>
<keyword evidence="2" id="KW-1185">Reference proteome</keyword>
<dbReference type="Proteomes" id="UP000031443">
    <property type="component" value="Unassembled WGS sequence"/>
</dbReference>
<sequence length="137" mass="15286">MAKSVERKYFIPSKRYEYLFTHPQPGMLVVEVANAKDRQGQQSPTPKLKEAKKMDLFGHKVFSTGGLQFRLADQHVILNHDNCSSWNTLSKFKELLSADSHSNFGAILEEGKAIAKTSLQAALDSADVRMLSTTIAM</sequence>
<name>M7C3A0_CHEMY</name>
<evidence type="ECO:0000313" key="2">
    <source>
        <dbReference type="Proteomes" id="UP000031443"/>
    </source>
</evidence>
<proteinExistence type="predicted"/>
<gene>
    <name evidence="1" type="ORF">UY3_03855</name>
</gene>